<evidence type="ECO:0000313" key="1">
    <source>
        <dbReference type="EMBL" id="PRP77548.1"/>
    </source>
</evidence>
<dbReference type="Gene3D" id="3.90.980.20">
    <property type="match status" value="1"/>
</dbReference>
<keyword evidence="2" id="KW-1185">Reference proteome</keyword>
<dbReference type="InParanoid" id="A0A2P6N0Q5"/>
<accession>A0A2P6N0Q5</accession>
<gene>
    <name evidence="1" type="ORF">PROFUN_14232</name>
</gene>
<dbReference type="Proteomes" id="UP000241769">
    <property type="component" value="Unassembled WGS sequence"/>
</dbReference>
<comment type="caution">
    <text evidence="1">The sequence shown here is derived from an EMBL/GenBank/DDBJ whole genome shotgun (WGS) entry which is preliminary data.</text>
</comment>
<dbReference type="EMBL" id="MDYQ01000258">
    <property type="protein sequence ID" value="PRP77548.1"/>
    <property type="molecule type" value="Genomic_DNA"/>
</dbReference>
<proteinExistence type="predicted"/>
<dbReference type="OrthoDB" id="31141at2759"/>
<sequence length="362" mass="40309">MILESVVVAHTWSTFSIDSAYPEPKSAYFSVSAGCVGLFKLAREETISVKEDDGCYGKSRINSAMATGTSEIGLDKPLNHKLQTAASHTLPSFLNRSTHKLELPPISSIPAFLNTAPLWSSMAANGGSFLRSSSTPSVPASTTLPSTYSLLATPTAPSFLRPSTTLETVTVTPPLPNGGWMSNQRSLQYVMSQFEAEQKGSTKKVEVKLPTRAELQTETENETGVSECKDSSCYLCTHGIQSLLDSEDQNLNSKSLGCREVVLAILSYLTLRHPKNWYTLNQDIYPLLLTHSHYIPQKSHHKRTIKRALQDTLSHNRRYFKSARKELNQNGRWKLTKMYRKWLTKAKGDQYWEIAPDSDASE</sequence>
<evidence type="ECO:0000313" key="2">
    <source>
        <dbReference type="Proteomes" id="UP000241769"/>
    </source>
</evidence>
<organism evidence="1 2">
    <name type="scientific">Planoprotostelium fungivorum</name>
    <dbReference type="NCBI Taxonomy" id="1890364"/>
    <lineage>
        <taxon>Eukaryota</taxon>
        <taxon>Amoebozoa</taxon>
        <taxon>Evosea</taxon>
        <taxon>Variosea</taxon>
        <taxon>Cavosteliida</taxon>
        <taxon>Cavosteliaceae</taxon>
        <taxon>Planoprotostelium</taxon>
    </lineage>
</organism>
<name>A0A2P6N0Q5_9EUKA</name>
<reference evidence="1 2" key="1">
    <citation type="journal article" date="2018" name="Genome Biol. Evol.">
        <title>Multiple Roots of Fruiting Body Formation in Amoebozoa.</title>
        <authorList>
            <person name="Hillmann F."/>
            <person name="Forbes G."/>
            <person name="Novohradska S."/>
            <person name="Ferling I."/>
            <person name="Riege K."/>
            <person name="Groth M."/>
            <person name="Westermann M."/>
            <person name="Marz M."/>
            <person name="Spaller T."/>
            <person name="Winckler T."/>
            <person name="Schaap P."/>
            <person name="Glockner G."/>
        </authorList>
    </citation>
    <scope>NUCLEOTIDE SEQUENCE [LARGE SCALE GENOMIC DNA]</scope>
    <source>
        <strain evidence="1 2">Jena</strain>
    </source>
</reference>
<protein>
    <submittedName>
        <fullName evidence="1">Uncharacterized protein</fullName>
    </submittedName>
</protein>
<dbReference type="AlphaFoldDB" id="A0A2P6N0Q5"/>